<dbReference type="EMBL" id="JAURTK010000039">
    <property type="protein sequence ID" value="MDP9651918.1"/>
    <property type="molecule type" value="Genomic_DNA"/>
</dbReference>
<dbReference type="AlphaFoldDB" id="A0AB73IPI5"/>
<gene>
    <name evidence="1" type="ORF">J2793_007393</name>
</gene>
<evidence type="ECO:0008006" key="3">
    <source>
        <dbReference type="Google" id="ProtNLM"/>
    </source>
</evidence>
<proteinExistence type="predicted"/>
<evidence type="ECO:0000313" key="1">
    <source>
        <dbReference type="EMBL" id="MDP9651918.1"/>
    </source>
</evidence>
<sequence length="89" mass="10308">MSHTPFKERDLNGGTQKLYRFDNGFGASVVQHSFSYGSEYGQWELAVIKFEDDDWHLTYDTEVTDDVIGRLDWPEVESYLDQIEALQVA</sequence>
<comment type="caution">
    <text evidence="1">The sequence shown here is derived from an EMBL/GenBank/DDBJ whole genome shotgun (WGS) entry which is preliminary data.</text>
</comment>
<dbReference type="Proteomes" id="UP001229486">
    <property type="component" value="Unassembled WGS sequence"/>
</dbReference>
<protein>
    <recommendedName>
        <fullName evidence="3">DUF3601 domain-containing protein</fullName>
    </recommendedName>
</protein>
<name>A0AB73IPI5_9BURK</name>
<organism evidence="1 2">
    <name type="scientific">Paraburkholderia caledonica</name>
    <dbReference type="NCBI Taxonomy" id="134536"/>
    <lineage>
        <taxon>Bacteria</taxon>
        <taxon>Pseudomonadati</taxon>
        <taxon>Pseudomonadota</taxon>
        <taxon>Betaproteobacteria</taxon>
        <taxon>Burkholderiales</taxon>
        <taxon>Burkholderiaceae</taxon>
        <taxon>Paraburkholderia</taxon>
    </lineage>
</organism>
<dbReference type="RefSeq" id="WP_392396419.1">
    <property type="nucleotide sequence ID" value="NZ_JAURTK010000039.1"/>
</dbReference>
<accession>A0AB73IPI5</accession>
<evidence type="ECO:0000313" key="2">
    <source>
        <dbReference type="Proteomes" id="UP001229486"/>
    </source>
</evidence>
<reference evidence="1" key="1">
    <citation type="submission" date="2023-07" db="EMBL/GenBank/DDBJ databases">
        <title>Sorghum-associated microbial communities from plants grown in Nebraska, USA.</title>
        <authorList>
            <person name="Schachtman D."/>
        </authorList>
    </citation>
    <scope>NUCLEOTIDE SEQUENCE</scope>
    <source>
        <strain evidence="1">DS1061</strain>
    </source>
</reference>